<reference evidence="3 4" key="1">
    <citation type="submission" date="2020-08" db="EMBL/GenBank/DDBJ databases">
        <title>Genome sequence of Rhizobiales bacterium strain IZ6.</title>
        <authorList>
            <person name="Nakai R."/>
            <person name="Naganuma T."/>
        </authorList>
    </citation>
    <scope>NUCLEOTIDE SEQUENCE [LARGE SCALE GENOMIC DNA]</scope>
    <source>
        <strain evidence="3 4">IZ6</strain>
    </source>
</reference>
<organism evidence="3 4">
    <name type="scientific">Terrihabitans soli</name>
    <dbReference type="NCBI Taxonomy" id="708113"/>
    <lineage>
        <taxon>Bacteria</taxon>
        <taxon>Pseudomonadati</taxon>
        <taxon>Pseudomonadota</taxon>
        <taxon>Alphaproteobacteria</taxon>
        <taxon>Hyphomicrobiales</taxon>
        <taxon>Terrihabitans</taxon>
    </lineage>
</organism>
<gene>
    <name evidence="3" type="ORF">IZ6_08880</name>
</gene>
<dbReference type="AlphaFoldDB" id="A0A6S6QG98"/>
<keyword evidence="4" id="KW-1185">Reference proteome</keyword>
<dbReference type="RefSeq" id="WP_225873998.1">
    <property type="nucleotide sequence ID" value="NZ_AP023361.1"/>
</dbReference>
<proteinExistence type="inferred from homology"/>
<protein>
    <recommendedName>
        <fullName evidence="2">UPF0301 protein IZ6_08880</fullName>
    </recommendedName>
</protein>
<evidence type="ECO:0000256" key="2">
    <source>
        <dbReference type="HAMAP-Rule" id="MF_00758"/>
    </source>
</evidence>
<dbReference type="KEGG" id="tso:IZ6_08880"/>
<evidence type="ECO:0000256" key="1">
    <source>
        <dbReference type="ARBA" id="ARBA00009600"/>
    </source>
</evidence>
<dbReference type="PANTHER" id="PTHR30327:SF1">
    <property type="entry name" value="UPF0301 PROTEIN YQGE"/>
    <property type="match status" value="1"/>
</dbReference>
<dbReference type="Gene3D" id="3.40.1740.10">
    <property type="entry name" value="VC0467-like"/>
    <property type="match status" value="1"/>
</dbReference>
<dbReference type="EMBL" id="AP023361">
    <property type="protein sequence ID" value="BCJ90153.1"/>
    <property type="molecule type" value="Genomic_DNA"/>
</dbReference>
<dbReference type="Proteomes" id="UP000515317">
    <property type="component" value="Chromosome"/>
</dbReference>
<dbReference type="SUPFAM" id="SSF143456">
    <property type="entry name" value="VC0467-like"/>
    <property type="match status" value="1"/>
</dbReference>
<name>A0A6S6QG98_9HYPH</name>
<dbReference type="InterPro" id="IPR003774">
    <property type="entry name" value="AlgH-like"/>
</dbReference>
<evidence type="ECO:0000313" key="3">
    <source>
        <dbReference type="EMBL" id="BCJ90153.1"/>
    </source>
</evidence>
<comment type="similarity">
    <text evidence="1 2">Belongs to the UPF0301 (AlgH) family.</text>
</comment>
<sequence>MSGEGYLDGQLIVAMPGMMDERFARSVIYMCAHSPEGAMGIVVNQPAHNIRFPDLLVQLDILPEGESIHLPTAAEQISVLRGGPVETGRGFVLHTADFFIENSTLPIDEGVSLTATLDILKAIATGGGPAAAVLALGYAGWAPGQLETEIQANGWLNCPADSELLFDTPTEAKYDRCLRKIGVDPRMLSSDSGHA</sequence>
<dbReference type="PANTHER" id="PTHR30327">
    <property type="entry name" value="UNCHARACTERIZED PROTEIN YQGE"/>
    <property type="match status" value="1"/>
</dbReference>
<evidence type="ECO:0000313" key="4">
    <source>
        <dbReference type="Proteomes" id="UP000515317"/>
    </source>
</evidence>
<accession>A0A6S6QG98</accession>
<dbReference type="GO" id="GO:0005829">
    <property type="term" value="C:cytosol"/>
    <property type="evidence" value="ECO:0007669"/>
    <property type="project" value="TreeGrafter"/>
</dbReference>
<dbReference type="Pfam" id="PF02622">
    <property type="entry name" value="DUF179"/>
    <property type="match status" value="1"/>
</dbReference>
<dbReference type="NCBIfam" id="NF001268">
    <property type="entry name" value="PRK00228.1-4"/>
    <property type="match status" value="1"/>
</dbReference>
<dbReference type="HAMAP" id="MF_00758">
    <property type="entry name" value="UPF0301"/>
    <property type="match status" value="1"/>
</dbReference>